<feature type="transmembrane region" description="Helical" evidence="1">
    <location>
        <begin position="359"/>
        <end position="383"/>
    </location>
</feature>
<name>A0ABU5ITI4_9BACI</name>
<evidence type="ECO:0000313" key="3">
    <source>
        <dbReference type="Proteomes" id="UP001290455"/>
    </source>
</evidence>
<keyword evidence="1" id="KW-1133">Transmembrane helix</keyword>
<reference evidence="2 3" key="1">
    <citation type="submission" date="2023-11" db="EMBL/GenBank/DDBJ databases">
        <title>Bacillus jintuensis, isolated from a mudflat on the Beibu Gulf coast.</title>
        <authorList>
            <person name="Li M."/>
        </authorList>
    </citation>
    <scope>NUCLEOTIDE SEQUENCE [LARGE SCALE GENOMIC DNA]</scope>
    <source>
        <strain evidence="2 3">31A1R</strain>
    </source>
</reference>
<proteinExistence type="predicted"/>
<protein>
    <submittedName>
        <fullName evidence="2">O-antigen polymerase</fullName>
    </submittedName>
</protein>
<feature type="transmembrane region" description="Helical" evidence="1">
    <location>
        <begin position="118"/>
        <end position="141"/>
    </location>
</feature>
<accession>A0ABU5ITI4</accession>
<feature type="transmembrane region" description="Helical" evidence="1">
    <location>
        <begin position="6"/>
        <end position="22"/>
    </location>
</feature>
<feature type="transmembrane region" description="Helical" evidence="1">
    <location>
        <begin position="241"/>
        <end position="261"/>
    </location>
</feature>
<feature type="transmembrane region" description="Helical" evidence="1">
    <location>
        <begin position="161"/>
        <end position="183"/>
    </location>
</feature>
<dbReference type="RefSeq" id="WP_322444745.1">
    <property type="nucleotide sequence ID" value="NZ_JAXOFX010000001.1"/>
</dbReference>
<feature type="transmembrane region" description="Helical" evidence="1">
    <location>
        <begin position="395"/>
        <end position="414"/>
    </location>
</feature>
<organism evidence="2 3">
    <name type="scientific">Robertmurraya mangrovi</name>
    <dbReference type="NCBI Taxonomy" id="3098077"/>
    <lineage>
        <taxon>Bacteria</taxon>
        <taxon>Bacillati</taxon>
        <taxon>Bacillota</taxon>
        <taxon>Bacilli</taxon>
        <taxon>Bacillales</taxon>
        <taxon>Bacillaceae</taxon>
        <taxon>Robertmurraya</taxon>
    </lineage>
</organism>
<comment type="caution">
    <text evidence="2">The sequence shown here is derived from an EMBL/GenBank/DDBJ whole genome shotgun (WGS) entry which is preliminary data.</text>
</comment>
<gene>
    <name evidence="2" type="ORF">SM124_01660</name>
</gene>
<feature type="transmembrane region" description="Helical" evidence="1">
    <location>
        <begin position="29"/>
        <end position="52"/>
    </location>
</feature>
<evidence type="ECO:0000256" key="1">
    <source>
        <dbReference type="SAM" id="Phobius"/>
    </source>
</evidence>
<feature type="transmembrane region" description="Helical" evidence="1">
    <location>
        <begin position="218"/>
        <end position="234"/>
    </location>
</feature>
<dbReference type="Proteomes" id="UP001290455">
    <property type="component" value="Unassembled WGS sequence"/>
</dbReference>
<keyword evidence="1" id="KW-0812">Transmembrane</keyword>
<keyword evidence="3" id="KW-1185">Reference proteome</keyword>
<keyword evidence="1" id="KW-0472">Membrane</keyword>
<dbReference type="EMBL" id="JAXOFX010000001">
    <property type="protein sequence ID" value="MDZ5470444.1"/>
    <property type="molecule type" value="Genomic_DNA"/>
</dbReference>
<feature type="transmembrane region" description="Helical" evidence="1">
    <location>
        <begin position="72"/>
        <end position="93"/>
    </location>
</feature>
<feature type="transmembrane region" description="Helical" evidence="1">
    <location>
        <begin position="420"/>
        <end position="439"/>
    </location>
</feature>
<evidence type="ECO:0000313" key="2">
    <source>
        <dbReference type="EMBL" id="MDZ5470444.1"/>
    </source>
</evidence>
<sequence length="447" mass="51674">MGYYSVVFSLISASGVLIFEIFRPKNRIIDFLTGVNFVYWMTFGIVPLYIFLFYEYTTWSTIRKLELTSVSYLLASIYSLVGYLCIIFSYYYASRFSINVSITTYSMKKFNNIRSIHIFKVALILFVLGFTSLVAYIRLLGGLESYLNSGLIIRSGFNTTFTSPFMFLKNLVPLLYISSYYFYCLMIEKRENLTLNVILFLTAFISSLMHLYHGAGRMTFFIYLISFPLGHIVLKNRINFRFIIVSIWLFFVMVVLGDHLLSPYSTQSIWEVFKKALLNLGGTVGGIIEEFSSPFVNLANNIEQLSIHYHFRYGFKDFIIGLNGILPSRFLPFEYMKQPNIDELNTLYFQSAGSIPVDLITFGYITFGLAGVIIITLIFGVLIRFIEGLLSNTNNIMMSITYSSWMIFIAFRVMYAEPGLVYNTVFKLVLALFLLLYFIRNNENERN</sequence>
<feature type="transmembrane region" description="Helical" evidence="1">
    <location>
        <begin position="195"/>
        <end position="212"/>
    </location>
</feature>